<dbReference type="AlphaFoldDB" id="A0A0R2F0F9"/>
<dbReference type="Proteomes" id="UP000051442">
    <property type="component" value="Unassembled WGS sequence"/>
</dbReference>
<dbReference type="GO" id="GO:0006564">
    <property type="term" value="P:L-serine biosynthetic process"/>
    <property type="evidence" value="ECO:0007669"/>
    <property type="project" value="UniProtKB-ARBA"/>
</dbReference>
<keyword evidence="2" id="KW-0028">Amino-acid biosynthesis</keyword>
<dbReference type="SUPFAM" id="SSF51735">
    <property type="entry name" value="NAD(P)-binding Rossmann-fold domains"/>
    <property type="match status" value="1"/>
</dbReference>
<evidence type="ECO:0000313" key="9">
    <source>
        <dbReference type="Proteomes" id="UP000051442"/>
    </source>
</evidence>
<dbReference type="EMBL" id="AYZM01000148">
    <property type="protein sequence ID" value="KRN18522.1"/>
    <property type="molecule type" value="Genomic_DNA"/>
</dbReference>
<dbReference type="InterPro" id="IPR029752">
    <property type="entry name" value="D-isomer_DH_CS1"/>
</dbReference>
<dbReference type="PROSITE" id="PS00065">
    <property type="entry name" value="D_2_HYDROXYACID_DH_1"/>
    <property type="match status" value="1"/>
</dbReference>
<gene>
    <name evidence="8" type="ORF">FD14_GL001843</name>
</gene>
<dbReference type="SUPFAM" id="SSF52283">
    <property type="entry name" value="Formate/glycerate dehydrogenase catalytic domain-like"/>
    <property type="match status" value="1"/>
</dbReference>
<comment type="similarity">
    <text evidence="1 5">Belongs to the D-isomer specific 2-hydroxyacid dehydrogenase family.</text>
</comment>
<evidence type="ECO:0000256" key="4">
    <source>
        <dbReference type="ARBA" id="ARBA00023027"/>
    </source>
</evidence>
<proteinExistence type="inferred from homology"/>
<dbReference type="OrthoDB" id="9805416at2"/>
<dbReference type="GO" id="GO:0051287">
    <property type="term" value="F:NAD binding"/>
    <property type="evidence" value="ECO:0007669"/>
    <property type="project" value="InterPro"/>
</dbReference>
<keyword evidence="3 5" id="KW-0560">Oxidoreductase</keyword>
<organism evidence="8 9">
    <name type="scientific">Secundilactobacillus similis DSM 23365 = JCM 2765</name>
    <dbReference type="NCBI Taxonomy" id="1423804"/>
    <lineage>
        <taxon>Bacteria</taxon>
        <taxon>Bacillati</taxon>
        <taxon>Bacillota</taxon>
        <taxon>Bacilli</taxon>
        <taxon>Lactobacillales</taxon>
        <taxon>Lactobacillaceae</taxon>
        <taxon>Secundilactobacillus</taxon>
    </lineage>
</organism>
<dbReference type="STRING" id="1423804.FD14_GL001843"/>
<evidence type="ECO:0000256" key="3">
    <source>
        <dbReference type="ARBA" id="ARBA00023002"/>
    </source>
</evidence>
<protein>
    <submittedName>
        <fullName evidence="8">D-3-phosphoglycerate dehydrogenase</fullName>
    </submittedName>
</protein>
<keyword evidence="9" id="KW-1185">Reference proteome</keyword>
<dbReference type="PANTHER" id="PTHR42789:SF1">
    <property type="entry name" value="D-ISOMER SPECIFIC 2-HYDROXYACID DEHYDROGENASE FAMILY PROTEIN (AFU_ORTHOLOGUE AFUA_6G10090)"/>
    <property type="match status" value="1"/>
</dbReference>
<dbReference type="InterPro" id="IPR036291">
    <property type="entry name" value="NAD(P)-bd_dom_sf"/>
</dbReference>
<dbReference type="InterPro" id="IPR006139">
    <property type="entry name" value="D-isomer_2_OHA_DH_cat_dom"/>
</dbReference>
<feature type="domain" description="D-isomer specific 2-hydroxyacid dehydrogenase catalytic" evidence="6">
    <location>
        <begin position="12"/>
        <end position="310"/>
    </location>
</feature>
<evidence type="ECO:0000256" key="5">
    <source>
        <dbReference type="RuleBase" id="RU003719"/>
    </source>
</evidence>
<comment type="caution">
    <text evidence="8">The sequence shown here is derived from an EMBL/GenBank/DDBJ whole genome shotgun (WGS) entry which is preliminary data.</text>
</comment>
<dbReference type="GO" id="GO:0004617">
    <property type="term" value="F:phosphoglycerate dehydrogenase activity"/>
    <property type="evidence" value="ECO:0007669"/>
    <property type="project" value="UniProtKB-ARBA"/>
</dbReference>
<evidence type="ECO:0000256" key="1">
    <source>
        <dbReference type="ARBA" id="ARBA00005854"/>
    </source>
</evidence>
<evidence type="ECO:0000259" key="6">
    <source>
        <dbReference type="Pfam" id="PF00389"/>
    </source>
</evidence>
<sequence length="315" mass="33912">MTKTVAIPAGLAQVGKDYLTKHGARLVELPQQDEATILKQAANVDGMILMTDPFSNAAAQQMPNLKVIARHGVGYDNLDEDFWGEQGVWVTITPNANAGTVAETTLAEILDVSKRLSANTAAMRRGDFSYKSRHMGFDLAGKTLGIMGFGRIGQALAKLVSGLGMEILIYDPYVESTEVGELVTRSTLLTESDIITLHMAVTPANTRGIGEHEFGQMKNDAVLINLGRGALVDQIALVDALRTHTIGGAALDVFDEEPLPLTSPFYQLDNVLLTPHIASNTTQCMNRMALDSAKEVIRVLNGKAPEWPVNTVKGA</sequence>
<evidence type="ECO:0000259" key="7">
    <source>
        <dbReference type="Pfam" id="PF02826"/>
    </source>
</evidence>
<reference evidence="8 9" key="1">
    <citation type="journal article" date="2015" name="Genome Announc.">
        <title>Expanding the biotechnology potential of lactobacilli through comparative genomics of 213 strains and associated genera.</title>
        <authorList>
            <person name="Sun Z."/>
            <person name="Harris H.M."/>
            <person name="McCann A."/>
            <person name="Guo C."/>
            <person name="Argimon S."/>
            <person name="Zhang W."/>
            <person name="Yang X."/>
            <person name="Jeffery I.B."/>
            <person name="Cooney J.C."/>
            <person name="Kagawa T.F."/>
            <person name="Liu W."/>
            <person name="Song Y."/>
            <person name="Salvetti E."/>
            <person name="Wrobel A."/>
            <person name="Rasinkangas P."/>
            <person name="Parkhill J."/>
            <person name="Rea M.C."/>
            <person name="O'Sullivan O."/>
            <person name="Ritari J."/>
            <person name="Douillard F.P."/>
            <person name="Paul Ross R."/>
            <person name="Yang R."/>
            <person name="Briner A.E."/>
            <person name="Felis G.E."/>
            <person name="de Vos W.M."/>
            <person name="Barrangou R."/>
            <person name="Klaenhammer T.R."/>
            <person name="Caufield P.W."/>
            <person name="Cui Y."/>
            <person name="Zhang H."/>
            <person name="O'Toole P.W."/>
        </authorList>
    </citation>
    <scope>NUCLEOTIDE SEQUENCE [LARGE SCALE GENOMIC DNA]</scope>
    <source>
        <strain evidence="8 9">DSM 23365</strain>
    </source>
</reference>
<dbReference type="PATRIC" id="fig|1423804.4.peg.1998"/>
<dbReference type="InterPro" id="IPR050857">
    <property type="entry name" value="D-2-hydroxyacid_DH"/>
</dbReference>
<dbReference type="InterPro" id="IPR006140">
    <property type="entry name" value="D-isomer_DH_NAD-bd"/>
</dbReference>
<dbReference type="InterPro" id="IPR029753">
    <property type="entry name" value="D-isomer_DH_CS"/>
</dbReference>
<dbReference type="RefSeq" id="WP_054732993.1">
    <property type="nucleotide sequence ID" value="NZ_AYZM01000148.1"/>
</dbReference>
<evidence type="ECO:0000256" key="2">
    <source>
        <dbReference type="ARBA" id="ARBA00022605"/>
    </source>
</evidence>
<dbReference type="Pfam" id="PF02826">
    <property type="entry name" value="2-Hacid_dh_C"/>
    <property type="match status" value="1"/>
</dbReference>
<accession>A0A0R2F0F9</accession>
<dbReference type="CDD" id="cd12172">
    <property type="entry name" value="PGDH_like_2"/>
    <property type="match status" value="1"/>
</dbReference>
<dbReference type="PROSITE" id="PS00671">
    <property type="entry name" value="D_2_HYDROXYACID_DH_3"/>
    <property type="match status" value="1"/>
</dbReference>
<dbReference type="Gene3D" id="3.40.50.720">
    <property type="entry name" value="NAD(P)-binding Rossmann-like Domain"/>
    <property type="match status" value="2"/>
</dbReference>
<feature type="domain" description="D-isomer specific 2-hydroxyacid dehydrogenase NAD-binding" evidence="7">
    <location>
        <begin position="107"/>
        <end position="278"/>
    </location>
</feature>
<name>A0A0R2F0F9_9LACO</name>
<dbReference type="Pfam" id="PF00389">
    <property type="entry name" value="2-Hacid_dh"/>
    <property type="match status" value="1"/>
</dbReference>
<dbReference type="PANTHER" id="PTHR42789">
    <property type="entry name" value="D-ISOMER SPECIFIC 2-HYDROXYACID DEHYDROGENASE FAMILY PROTEIN (AFU_ORTHOLOGUE AFUA_6G10090)"/>
    <property type="match status" value="1"/>
</dbReference>
<evidence type="ECO:0000313" key="8">
    <source>
        <dbReference type="EMBL" id="KRN18522.1"/>
    </source>
</evidence>
<dbReference type="GO" id="GO:0047545">
    <property type="term" value="F:(S)-2-hydroxyglutarate dehydrogenase activity"/>
    <property type="evidence" value="ECO:0007669"/>
    <property type="project" value="UniProtKB-ARBA"/>
</dbReference>
<dbReference type="FunFam" id="3.40.50.720:FF:000041">
    <property type="entry name" value="D-3-phosphoglycerate dehydrogenase"/>
    <property type="match status" value="1"/>
</dbReference>
<keyword evidence="4" id="KW-0520">NAD</keyword>